<keyword evidence="2" id="KW-0813">Transport</keyword>
<dbReference type="RefSeq" id="WP_301592139.1">
    <property type="nucleotide sequence ID" value="NZ_JAPFQI010000024.1"/>
</dbReference>
<keyword evidence="3 6" id="KW-0812">Transmembrane</keyword>
<dbReference type="PANTHER" id="PTHR42718">
    <property type="entry name" value="MAJOR FACILITATOR SUPERFAMILY MULTIDRUG TRANSPORTER MFSC"/>
    <property type="match status" value="1"/>
</dbReference>
<sequence length="441" mass="44299">MSGATDGLPQGRRAASAAAIAAAISVTVLDAAMVNIALPFAAADLHLTPAEAVWLVNAYQITVVGLLIPASALGEILGFRRVWAWGLALFTLGAVACAFAPGFAPLLAARVAQGAGSAAVMALTAALVRHTYPQSQLGRAIGVNAMTVAACSAVGPSLGAAVLSVAPWPAVFVAHVPIGLLALLAGTRLLPRPEPESRPFDGVAAALNAGAFGAMFLGLDLLLHVPVAGVAALAVAVLCFRALLRRELGKPVPMLPLDLLRIREVRLAVLASSCIFAAHMVTVVALPFHLSAAGLPAWQIGLALTPYPIVLGVMAPFAGRWADQGHSSALSCLLGGVVLAVALLALALLRPTAPLAVGAILAVAGLGFGFFQAPNNRTMLAAAPRARAGGAGGMQATARVLGQSFGAVLAAMAFTLAGPPMAFVAGAVLAAGAGLFSALRR</sequence>
<dbReference type="Gene3D" id="1.20.1250.20">
    <property type="entry name" value="MFS general substrate transporter like domains"/>
    <property type="match status" value="1"/>
</dbReference>
<dbReference type="InterPro" id="IPR020846">
    <property type="entry name" value="MFS_dom"/>
</dbReference>
<keyword evidence="9" id="KW-1185">Reference proteome</keyword>
<comment type="caution">
    <text evidence="8">The sequence shown here is derived from an EMBL/GenBank/DDBJ whole genome shotgun (WGS) entry which is preliminary data.</text>
</comment>
<evidence type="ECO:0000313" key="8">
    <source>
        <dbReference type="EMBL" id="MCW8087934.1"/>
    </source>
</evidence>
<evidence type="ECO:0000256" key="5">
    <source>
        <dbReference type="ARBA" id="ARBA00023136"/>
    </source>
</evidence>
<dbReference type="Gene3D" id="1.20.1720.10">
    <property type="entry name" value="Multidrug resistance protein D"/>
    <property type="match status" value="1"/>
</dbReference>
<feature type="transmembrane region" description="Helical" evidence="6">
    <location>
        <begin position="265"/>
        <end position="290"/>
    </location>
</feature>
<organism evidence="8 9">
    <name type="scientific">Sabulicella glaciei</name>
    <dbReference type="NCBI Taxonomy" id="2984948"/>
    <lineage>
        <taxon>Bacteria</taxon>
        <taxon>Pseudomonadati</taxon>
        <taxon>Pseudomonadota</taxon>
        <taxon>Alphaproteobacteria</taxon>
        <taxon>Acetobacterales</taxon>
        <taxon>Acetobacteraceae</taxon>
        <taxon>Sabulicella</taxon>
    </lineage>
</organism>
<name>A0ABT3P0J3_9PROT</name>
<comment type="subcellular location">
    <subcellularLocation>
        <location evidence="1">Membrane</location>
        <topology evidence="1">Multi-pass membrane protein</topology>
    </subcellularLocation>
</comment>
<dbReference type="PANTHER" id="PTHR42718:SF9">
    <property type="entry name" value="MAJOR FACILITATOR SUPERFAMILY MULTIDRUG TRANSPORTER MFSC"/>
    <property type="match status" value="1"/>
</dbReference>
<feature type="transmembrane region" description="Helical" evidence="6">
    <location>
        <begin position="82"/>
        <end position="101"/>
    </location>
</feature>
<feature type="transmembrane region" description="Helical" evidence="6">
    <location>
        <begin position="355"/>
        <end position="375"/>
    </location>
</feature>
<evidence type="ECO:0000256" key="3">
    <source>
        <dbReference type="ARBA" id="ARBA00022692"/>
    </source>
</evidence>
<feature type="transmembrane region" description="Helical" evidence="6">
    <location>
        <begin position="329"/>
        <end position="349"/>
    </location>
</feature>
<dbReference type="CDD" id="cd17321">
    <property type="entry name" value="MFS_MMR_MDR_like"/>
    <property type="match status" value="1"/>
</dbReference>
<evidence type="ECO:0000313" key="9">
    <source>
        <dbReference type="Proteomes" id="UP001526430"/>
    </source>
</evidence>
<dbReference type="SUPFAM" id="SSF103473">
    <property type="entry name" value="MFS general substrate transporter"/>
    <property type="match status" value="1"/>
</dbReference>
<dbReference type="Proteomes" id="UP001526430">
    <property type="component" value="Unassembled WGS sequence"/>
</dbReference>
<feature type="transmembrane region" description="Helical" evidence="6">
    <location>
        <begin position="421"/>
        <end position="439"/>
    </location>
</feature>
<dbReference type="PROSITE" id="PS50850">
    <property type="entry name" value="MFS"/>
    <property type="match status" value="1"/>
</dbReference>
<feature type="transmembrane region" description="Helical" evidence="6">
    <location>
        <begin position="225"/>
        <end position="244"/>
    </location>
</feature>
<keyword evidence="5 6" id="KW-0472">Membrane</keyword>
<feature type="transmembrane region" description="Helical" evidence="6">
    <location>
        <begin position="296"/>
        <end position="317"/>
    </location>
</feature>
<feature type="transmembrane region" description="Helical" evidence="6">
    <location>
        <begin position="140"/>
        <end position="162"/>
    </location>
</feature>
<reference evidence="8 9" key="1">
    <citation type="submission" date="2022-10" db="EMBL/GenBank/DDBJ databases">
        <title>Roseococcus glaciei nov., sp. nov., isolated from glacier.</title>
        <authorList>
            <person name="Liu Q."/>
            <person name="Xin Y.-H."/>
        </authorList>
    </citation>
    <scope>NUCLEOTIDE SEQUENCE [LARGE SCALE GENOMIC DNA]</scope>
    <source>
        <strain evidence="8 9">MDT2-1-1</strain>
    </source>
</reference>
<protein>
    <submittedName>
        <fullName evidence="8">MFS transporter</fullName>
    </submittedName>
</protein>
<gene>
    <name evidence="8" type="ORF">OF850_20225</name>
</gene>
<evidence type="ECO:0000256" key="2">
    <source>
        <dbReference type="ARBA" id="ARBA00022448"/>
    </source>
</evidence>
<evidence type="ECO:0000256" key="6">
    <source>
        <dbReference type="SAM" id="Phobius"/>
    </source>
</evidence>
<proteinExistence type="predicted"/>
<dbReference type="InterPro" id="IPR011701">
    <property type="entry name" value="MFS"/>
</dbReference>
<dbReference type="Pfam" id="PF07690">
    <property type="entry name" value="MFS_1"/>
    <property type="match status" value="1"/>
</dbReference>
<feature type="domain" description="Major facilitator superfamily (MFS) profile" evidence="7">
    <location>
        <begin position="16"/>
        <end position="441"/>
    </location>
</feature>
<evidence type="ECO:0000256" key="4">
    <source>
        <dbReference type="ARBA" id="ARBA00022989"/>
    </source>
</evidence>
<keyword evidence="4 6" id="KW-1133">Transmembrane helix</keyword>
<feature type="transmembrane region" description="Helical" evidence="6">
    <location>
        <begin position="107"/>
        <end position="128"/>
    </location>
</feature>
<dbReference type="InterPro" id="IPR036259">
    <property type="entry name" value="MFS_trans_sf"/>
</dbReference>
<feature type="transmembrane region" description="Helical" evidence="6">
    <location>
        <begin position="17"/>
        <end position="40"/>
    </location>
</feature>
<evidence type="ECO:0000256" key="1">
    <source>
        <dbReference type="ARBA" id="ARBA00004141"/>
    </source>
</evidence>
<feature type="transmembrane region" description="Helical" evidence="6">
    <location>
        <begin position="396"/>
        <end position="415"/>
    </location>
</feature>
<accession>A0ABT3P0J3</accession>
<feature type="transmembrane region" description="Helical" evidence="6">
    <location>
        <begin position="52"/>
        <end position="70"/>
    </location>
</feature>
<dbReference type="EMBL" id="JAPFQI010000024">
    <property type="protein sequence ID" value="MCW8087934.1"/>
    <property type="molecule type" value="Genomic_DNA"/>
</dbReference>
<evidence type="ECO:0000259" key="7">
    <source>
        <dbReference type="PROSITE" id="PS50850"/>
    </source>
</evidence>
<dbReference type="PRINTS" id="PR01036">
    <property type="entry name" value="TCRTETB"/>
</dbReference>